<dbReference type="InterPro" id="IPR005534">
    <property type="entry name" value="Curli_assmbl/transp-comp_CsgG"/>
</dbReference>
<proteinExistence type="predicted"/>
<accession>A0ABR6XNZ7</accession>
<evidence type="ECO:0008006" key="3">
    <source>
        <dbReference type="Google" id="ProtNLM"/>
    </source>
</evidence>
<sequence>MIAEESGCFTVVERGVAMQNIRQERELASAGQLQQGSNVGGGQLQAADFVMTPSVQFASDTGGVGGAVGGLLGRFGGALGALGGLAGGVKFKEAETTLLLADVRSGIQVASAEGQASKMDFSLGGWGWGGFGWASAGGYSKTPEGKLIAASLLDNYNKIVQTVRNKEQLIQATSQASKNNAANSIQATAPSQVAAQQYAQPTPVTAPAASTSSTAAAPGLPGMYSVKFAGDDEGSVNVMINKNGSVTGMGKSTKYNFNFNVSGTVSPDGEMQLSGSGKAGNAKFLGNVDLKTGTVVGMWQWDGNQAGQGTFNGHKL</sequence>
<evidence type="ECO:0000313" key="2">
    <source>
        <dbReference type="Proteomes" id="UP000643610"/>
    </source>
</evidence>
<dbReference type="Pfam" id="PF03783">
    <property type="entry name" value="CsgG"/>
    <property type="match status" value="1"/>
</dbReference>
<reference evidence="1 2" key="1">
    <citation type="submission" date="2020-08" db="EMBL/GenBank/DDBJ databases">
        <title>Novel species isolated from subtropical streams in China.</title>
        <authorList>
            <person name="Lu H."/>
        </authorList>
    </citation>
    <scope>NUCLEOTIDE SEQUENCE [LARGE SCALE GENOMIC DNA]</scope>
    <source>
        <strain evidence="1 2">KCTC 52442</strain>
    </source>
</reference>
<comment type="caution">
    <text evidence="1">The sequence shown here is derived from an EMBL/GenBank/DDBJ whole genome shotgun (WGS) entry which is preliminary data.</text>
</comment>
<organism evidence="1 2">
    <name type="scientific">Undibacterium amnicola</name>
    <dbReference type="NCBI Taxonomy" id="1834038"/>
    <lineage>
        <taxon>Bacteria</taxon>
        <taxon>Pseudomonadati</taxon>
        <taxon>Pseudomonadota</taxon>
        <taxon>Betaproteobacteria</taxon>
        <taxon>Burkholderiales</taxon>
        <taxon>Oxalobacteraceae</taxon>
        <taxon>Undibacterium</taxon>
    </lineage>
</organism>
<name>A0ABR6XNZ7_9BURK</name>
<keyword evidence="2" id="KW-1185">Reference proteome</keyword>
<evidence type="ECO:0000313" key="1">
    <source>
        <dbReference type="EMBL" id="MBC3831136.1"/>
    </source>
</evidence>
<gene>
    <name evidence="1" type="ORF">H8K33_06435</name>
</gene>
<protein>
    <recommendedName>
        <fullName evidence="3">Curli production assembly/transport component CsgG</fullName>
    </recommendedName>
</protein>
<dbReference type="Proteomes" id="UP000643610">
    <property type="component" value="Unassembled WGS sequence"/>
</dbReference>
<dbReference type="EMBL" id="JACOFU010000002">
    <property type="protein sequence ID" value="MBC3831136.1"/>
    <property type="molecule type" value="Genomic_DNA"/>
</dbReference>